<reference evidence="2 3" key="1">
    <citation type="submission" date="2019-02" db="EMBL/GenBank/DDBJ databases">
        <title>Sequencing the genomes of 1000 actinobacteria strains.</title>
        <authorList>
            <person name="Klenk H.-P."/>
        </authorList>
    </citation>
    <scope>NUCLEOTIDE SEQUENCE [LARGE SCALE GENOMIC DNA]</scope>
    <source>
        <strain evidence="2 3">DSM 18319</strain>
    </source>
</reference>
<name>A0A4Q8AJ37_9MICO</name>
<accession>A0A4Q8AJ37</accession>
<keyword evidence="1" id="KW-0732">Signal</keyword>
<dbReference type="PROSITE" id="PS51257">
    <property type="entry name" value="PROKAR_LIPOPROTEIN"/>
    <property type="match status" value="1"/>
</dbReference>
<dbReference type="RefSeq" id="WP_130504985.1">
    <property type="nucleotide sequence ID" value="NZ_SHLC01000001.1"/>
</dbReference>
<dbReference type="Proteomes" id="UP000291483">
    <property type="component" value="Unassembled WGS sequence"/>
</dbReference>
<evidence type="ECO:0000256" key="1">
    <source>
        <dbReference type="SAM" id="SignalP"/>
    </source>
</evidence>
<dbReference type="PANTHER" id="PTHR39335:SF1">
    <property type="entry name" value="BLL4220 PROTEIN"/>
    <property type="match status" value="1"/>
</dbReference>
<dbReference type="InterPro" id="IPR005297">
    <property type="entry name" value="Lipoprotein_repeat"/>
</dbReference>
<organism evidence="2 3">
    <name type="scientific">Microterricola gilva</name>
    <dbReference type="NCBI Taxonomy" id="393267"/>
    <lineage>
        <taxon>Bacteria</taxon>
        <taxon>Bacillati</taxon>
        <taxon>Actinomycetota</taxon>
        <taxon>Actinomycetes</taxon>
        <taxon>Micrococcales</taxon>
        <taxon>Microbacteriaceae</taxon>
        <taxon>Microterricola</taxon>
    </lineage>
</organism>
<feature type="chain" id="PRO_5038905366" evidence="1">
    <location>
        <begin position="21"/>
        <end position="158"/>
    </location>
</feature>
<keyword evidence="3" id="KW-1185">Reference proteome</keyword>
<feature type="signal peptide" evidence="1">
    <location>
        <begin position="1"/>
        <end position="20"/>
    </location>
</feature>
<protein>
    <submittedName>
        <fullName evidence="2">Putative lipoprotein with Yx(FWY)xxD motif</fullName>
    </submittedName>
</protein>
<dbReference type="GO" id="GO:0043448">
    <property type="term" value="P:alkane catabolic process"/>
    <property type="evidence" value="ECO:0007669"/>
    <property type="project" value="TreeGrafter"/>
</dbReference>
<gene>
    <name evidence="2" type="ORF">EV379_0788</name>
</gene>
<dbReference type="EMBL" id="SHLC01000001">
    <property type="protein sequence ID" value="RZU64492.1"/>
    <property type="molecule type" value="Genomic_DNA"/>
</dbReference>
<evidence type="ECO:0000313" key="3">
    <source>
        <dbReference type="Proteomes" id="UP000291483"/>
    </source>
</evidence>
<comment type="caution">
    <text evidence="2">The sequence shown here is derived from an EMBL/GenBank/DDBJ whole genome shotgun (WGS) entry which is preliminary data.</text>
</comment>
<dbReference type="Pfam" id="PF03640">
    <property type="entry name" value="Lipoprotein_15"/>
    <property type="match status" value="2"/>
</dbReference>
<dbReference type="OrthoDB" id="597632at2"/>
<sequence length="158" mass="15964">MKTRLFAALAGTAVAMMALAGCAQDAPAPSSTESDVAAANPDITVAGSPIGEIVVNGEGMTAYFFDKDTAGAEASACTGECAANWPAITTESDTPVVDGVTGTVGTITDADGNHQITIDGRPIYTFVKDMAPGDVNGQGMNEVWHVIAPDGTEITTAP</sequence>
<keyword evidence="2" id="KW-0449">Lipoprotein</keyword>
<evidence type="ECO:0000313" key="2">
    <source>
        <dbReference type="EMBL" id="RZU64492.1"/>
    </source>
</evidence>
<dbReference type="PANTHER" id="PTHR39335">
    <property type="entry name" value="BLL4220 PROTEIN"/>
    <property type="match status" value="1"/>
</dbReference>
<dbReference type="AlphaFoldDB" id="A0A4Q8AJ37"/>
<proteinExistence type="predicted"/>